<evidence type="ECO:0008006" key="3">
    <source>
        <dbReference type="Google" id="ProtNLM"/>
    </source>
</evidence>
<sequence>MKAYSITYDLKVPGKNYEDLYSAIKTCGKWWHYLDSTWIVISHETSQQIWNKLAPAVDKSDFVLIIEVRKDCFGWLPKDAWDWISQNVPA</sequence>
<accession>A0A9Q3W1E9</accession>
<dbReference type="Proteomes" id="UP001107961">
    <property type="component" value="Unassembled WGS sequence"/>
</dbReference>
<gene>
    <name evidence="1" type="ORF">LZG35_09550</name>
</gene>
<reference evidence="1" key="1">
    <citation type="submission" date="2022-01" db="EMBL/GenBank/DDBJ databases">
        <authorList>
            <person name="Karlyshev A.V."/>
            <person name="Jaspars M."/>
        </authorList>
    </citation>
    <scope>NUCLEOTIDE SEQUENCE</scope>
    <source>
        <strain evidence="1">AGSA3-2</strain>
    </source>
</reference>
<keyword evidence="2" id="KW-1185">Reference proteome</keyword>
<dbReference type="RefSeq" id="WP_233925795.1">
    <property type="nucleotide sequence ID" value="NZ_JAJVKT010000010.1"/>
</dbReference>
<dbReference type="AlphaFoldDB" id="A0A9Q3W1E9"/>
<protein>
    <recommendedName>
        <fullName evidence="3">SinR-like protein</fullName>
    </recommendedName>
</protein>
<evidence type="ECO:0000313" key="1">
    <source>
        <dbReference type="EMBL" id="MCE7508880.1"/>
    </source>
</evidence>
<dbReference type="EMBL" id="JAJVKT010000010">
    <property type="protein sequence ID" value="MCE7508880.1"/>
    <property type="molecule type" value="Genomic_DNA"/>
</dbReference>
<evidence type="ECO:0000313" key="2">
    <source>
        <dbReference type="Proteomes" id="UP001107961"/>
    </source>
</evidence>
<comment type="caution">
    <text evidence="1">The sequence shown here is derived from an EMBL/GenBank/DDBJ whole genome shotgun (WGS) entry which is preliminary data.</text>
</comment>
<organism evidence="1 2">
    <name type="scientific">Alloalcanivorax xenomutans</name>
    <dbReference type="NCBI Taxonomy" id="1094342"/>
    <lineage>
        <taxon>Bacteria</taxon>
        <taxon>Pseudomonadati</taxon>
        <taxon>Pseudomonadota</taxon>
        <taxon>Gammaproteobacteria</taxon>
        <taxon>Oceanospirillales</taxon>
        <taxon>Alcanivoracaceae</taxon>
        <taxon>Alloalcanivorax</taxon>
    </lineage>
</organism>
<proteinExistence type="predicted"/>
<name>A0A9Q3W1E9_9GAMM</name>